<dbReference type="GO" id="GO:0050660">
    <property type="term" value="F:flavin adenine dinucleotide binding"/>
    <property type="evidence" value="ECO:0007669"/>
    <property type="project" value="InterPro"/>
</dbReference>
<evidence type="ECO:0000259" key="6">
    <source>
        <dbReference type="Pfam" id="PF01207"/>
    </source>
</evidence>
<dbReference type="InterPro" id="IPR018517">
    <property type="entry name" value="tRNA_hU_synthase_CS"/>
</dbReference>
<keyword evidence="3" id="KW-0288">FMN</keyword>
<dbReference type="PROSITE" id="PS01136">
    <property type="entry name" value="UPF0034"/>
    <property type="match status" value="1"/>
</dbReference>
<dbReference type="AlphaFoldDB" id="A0A6U2H443"/>
<proteinExistence type="predicted"/>
<dbReference type="Gene3D" id="3.20.20.70">
    <property type="entry name" value="Aldolase class I"/>
    <property type="match status" value="1"/>
</dbReference>
<dbReference type="GO" id="GO:0017150">
    <property type="term" value="F:tRNA dihydrouridine synthase activity"/>
    <property type="evidence" value="ECO:0007669"/>
    <property type="project" value="InterPro"/>
</dbReference>
<evidence type="ECO:0000256" key="4">
    <source>
        <dbReference type="ARBA" id="ARBA00022694"/>
    </source>
</evidence>
<name>A0A6U2H443_HEMAN</name>
<protein>
    <recommendedName>
        <fullName evidence="6">DUS-like FMN-binding domain-containing protein</fullName>
    </recommendedName>
</protein>
<evidence type="ECO:0000256" key="1">
    <source>
        <dbReference type="ARBA" id="ARBA00001917"/>
    </source>
</evidence>
<dbReference type="InterPro" id="IPR035587">
    <property type="entry name" value="DUS-like_FMN-bd"/>
</dbReference>
<evidence type="ECO:0000256" key="2">
    <source>
        <dbReference type="ARBA" id="ARBA00022630"/>
    </source>
</evidence>
<evidence type="ECO:0000256" key="3">
    <source>
        <dbReference type="ARBA" id="ARBA00022643"/>
    </source>
</evidence>
<dbReference type="InterPro" id="IPR013785">
    <property type="entry name" value="Aldolase_TIM"/>
</dbReference>
<dbReference type="PANTHER" id="PTHR11082">
    <property type="entry name" value="TRNA-DIHYDROURIDINE SYNTHASE"/>
    <property type="match status" value="1"/>
</dbReference>
<dbReference type="Pfam" id="PF01207">
    <property type="entry name" value="Dus"/>
    <property type="match status" value="1"/>
</dbReference>
<organism evidence="8">
    <name type="scientific">Hemiselmis andersenii</name>
    <name type="common">Cryptophyte alga</name>
    <dbReference type="NCBI Taxonomy" id="464988"/>
    <lineage>
        <taxon>Eukaryota</taxon>
        <taxon>Cryptophyceae</taxon>
        <taxon>Cryptomonadales</taxon>
        <taxon>Hemiselmidaceae</taxon>
        <taxon>Hemiselmis</taxon>
    </lineage>
</organism>
<evidence type="ECO:0000256" key="5">
    <source>
        <dbReference type="ARBA" id="ARBA00023002"/>
    </source>
</evidence>
<dbReference type="CDD" id="cd02801">
    <property type="entry name" value="DUS_like_FMN"/>
    <property type="match status" value="1"/>
</dbReference>
<evidence type="ECO:0000313" key="7">
    <source>
        <dbReference type="EMBL" id="CAD8745531.1"/>
    </source>
</evidence>
<evidence type="ECO:0000313" key="8">
    <source>
        <dbReference type="EMBL" id="CAD8983266.1"/>
    </source>
</evidence>
<keyword evidence="4" id="KW-0819">tRNA processing</keyword>
<keyword evidence="5" id="KW-0560">Oxidoreductase</keyword>
<reference evidence="8" key="1">
    <citation type="submission" date="2021-01" db="EMBL/GenBank/DDBJ databases">
        <authorList>
            <person name="Corre E."/>
            <person name="Pelletier E."/>
            <person name="Niang G."/>
            <person name="Scheremetjew M."/>
            <person name="Finn R."/>
            <person name="Kale V."/>
            <person name="Holt S."/>
            <person name="Cochrane G."/>
            <person name="Meng A."/>
            <person name="Brown T."/>
            <person name="Cohen L."/>
        </authorList>
    </citation>
    <scope>NUCLEOTIDE SEQUENCE</scope>
    <source>
        <strain evidence="7">CCMP441</strain>
        <strain evidence="8">CCMP644</strain>
    </source>
</reference>
<accession>A0A6U2H443</accession>
<dbReference type="EMBL" id="HBFX01056932">
    <property type="protein sequence ID" value="CAD8983266.1"/>
    <property type="molecule type" value="Transcribed_RNA"/>
</dbReference>
<feature type="domain" description="DUS-like FMN-binding" evidence="6">
    <location>
        <begin position="25"/>
        <end position="254"/>
    </location>
</feature>
<gene>
    <name evidence="8" type="ORF">HAND00432_LOCUS34276</name>
    <name evidence="7" type="ORF">HAND1043_LOCUS12026</name>
</gene>
<dbReference type="PANTHER" id="PTHR11082:SF31">
    <property type="entry name" value="TRNA-DIHYDROURIDINE(20A_20B) SYNTHASE [NAD(P)+]-LIKE"/>
    <property type="match status" value="1"/>
</dbReference>
<dbReference type="SUPFAM" id="SSF51395">
    <property type="entry name" value="FMN-linked oxidoreductases"/>
    <property type="match status" value="1"/>
</dbReference>
<comment type="cofactor">
    <cofactor evidence="1">
        <name>FMN</name>
        <dbReference type="ChEBI" id="CHEBI:58210"/>
    </cofactor>
</comment>
<sequence length="323" mass="35331">MEEKHRPSGHGIMDLLESGRCVKIAAPMVRFSKLPWRHVVRSWGTEIVYSPMIMADSFIASQRARSIEFNTNPQDTPLIVQFAAHTDKEFGDAAELMRTGGFGGGIDLNCGCPQKWAVQEGIGSALLRKPETIKSMVYQARTRAGKDMPISIKIRIAPDLRETVHIVKMAESMGVDFIALHGRTASARPNDPVDFDAIKAVREAASVPLIANGDIKSLEDVDRVKERTGVAGAMAARGLLANPAMFAGHATTPEAVVGDYVYTALQLGSRFEVFHKSLQWMCGDMLNKADRIELNSQASVAGVIDFLRSRGMSLQPSERLLPL</sequence>
<keyword evidence="2" id="KW-0285">Flavoprotein</keyword>
<dbReference type="EMBL" id="HBFK01019406">
    <property type="protein sequence ID" value="CAD8745531.1"/>
    <property type="molecule type" value="Transcribed_RNA"/>
</dbReference>